<name>A0A2U1PA64_ARTAN</name>
<gene>
    <name evidence="2" type="ORF">CTI12_AA154750</name>
</gene>
<sequence>MVPITPVVHSTSITNTLHYQTFTYRGNDISRPPVVGNRRNSAKNRRRASNEACPSFRRSGASKNSKARRFLIEEEEVQVPVTKKPSNWKDSSSENGVNMETDTKSDDWI</sequence>
<dbReference type="EMBL" id="PKPP01001450">
    <property type="protein sequence ID" value="PWA82634.1"/>
    <property type="molecule type" value="Genomic_DNA"/>
</dbReference>
<dbReference type="Proteomes" id="UP000245207">
    <property type="component" value="Unassembled WGS sequence"/>
</dbReference>
<organism evidence="2 3">
    <name type="scientific">Artemisia annua</name>
    <name type="common">Sweet wormwood</name>
    <dbReference type="NCBI Taxonomy" id="35608"/>
    <lineage>
        <taxon>Eukaryota</taxon>
        <taxon>Viridiplantae</taxon>
        <taxon>Streptophyta</taxon>
        <taxon>Embryophyta</taxon>
        <taxon>Tracheophyta</taxon>
        <taxon>Spermatophyta</taxon>
        <taxon>Magnoliopsida</taxon>
        <taxon>eudicotyledons</taxon>
        <taxon>Gunneridae</taxon>
        <taxon>Pentapetalae</taxon>
        <taxon>asterids</taxon>
        <taxon>campanulids</taxon>
        <taxon>Asterales</taxon>
        <taxon>Asteraceae</taxon>
        <taxon>Asteroideae</taxon>
        <taxon>Anthemideae</taxon>
        <taxon>Artemisiinae</taxon>
        <taxon>Artemisia</taxon>
    </lineage>
</organism>
<comment type="caution">
    <text evidence="2">The sequence shown here is derived from an EMBL/GenBank/DDBJ whole genome shotgun (WGS) entry which is preliminary data.</text>
</comment>
<keyword evidence="3" id="KW-1185">Reference proteome</keyword>
<accession>A0A2U1PA64</accession>
<evidence type="ECO:0000256" key="1">
    <source>
        <dbReference type="SAM" id="MobiDB-lite"/>
    </source>
</evidence>
<dbReference type="AlphaFoldDB" id="A0A2U1PA64"/>
<proteinExistence type="predicted"/>
<feature type="compositionally biased region" description="Polar residues" evidence="1">
    <location>
        <begin position="84"/>
        <end position="100"/>
    </location>
</feature>
<reference evidence="2 3" key="1">
    <citation type="journal article" date="2018" name="Mol. Plant">
        <title>The genome of Artemisia annua provides insight into the evolution of Asteraceae family and artemisinin biosynthesis.</title>
        <authorList>
            <person name="Shen Q."/>
            <person name="Zhang L."/>
            <person name="Liao Z."/>
            <person name="Wang S."/>
            <person name="Yan T."/>
            <person name="Shi P."/>
            <person name="Liu M."/>
            <person name="Fu X."/>
            <person name="Pan Q."/>
            <person name="Wang Y."/>
            <person name="Lv Z."/>
            <person name="Lu X."/>
            <person name="Zhang F."/>
            <person name="Jiang W."/>
            <person name="Ma Y."/>
            <person name="Chen M."/>
            <person name="Hao X."/>
            <person name="Li L."/>
            <person name="Tang Y."/>
            <person name="Lv G."/>
            <person name="Zhou Y."/>
            <person name="Sun X."/>
            <person name="Brodelius P.E."/>
            <person name="Rose J.K.C."/>
            <person name="Tang K."/>
        </authorList>
    </citation>
    <scope>NUCLEOTIDE SEQUENCE [LARGE SCALE GENOMIC DNA]</scope>
    <source>
        <strain evidence="3">cv. Huhao1</strain>
        <tissue evidence="2">Leaf</tissue>
    </source>
</reference>
<evidence type="ECO:0000313" key="2">
    <source>
        <dbReference type="EMBL" id="PWA82634.1"/>
    </source>
</evidence>
<evidence type="ECO:0000313" key="3">
    <source>
        <dbReference type="Proteomes" id="UP000245207"/>
    </source>
</evidence>
<protein>
    <submittedName>
        <fullName evidence="2">Uncharacterized protein</fullName>
    </submittedName>
</protein>
<feature type="region of interest" description="Disordered" evidence="1">
    <location>
        <begin position="26"/>
        <end position="109"/>
    </location>
</feature>